<protein>
    <submittedName>
        <fullName evidence="2">Uncharacterized protein</fullName>
    </submittedName>
</protein>
<dbReference type="Proteomes" id="UP000717696">
    <property type="component" value="Unassembled WGS sequence"/>
</dbReference>
<dbReference type="AlphaFoldDB" id="A0A9P9I9W4"/>
<comment type="caution">
    <text evidence="2">The sequence shown here is derived from an EMBL/GenBank/DDBJ whole genome shotgun (WGS) entry which is preliminary data.</text>
</comment>
<evidence type="ECO:0000256" key="1">
    <source>
        <dbReference type="SAM" id="MobiDB-lite"/>
    </source>
</evidence>
<reference evidence="2" key="1">
    <citation type="journal article" date="2021" name="Nat. Commun.">
        <title>Genetic determinants of endophytism in the Arabidopsis root mycobiome.</title>
        <authorList>
            <person name="Mesny F."/>
            <person name="Miyauchi S."/>
            <person name="Thiergart T."/>
            <person name="Pickel B."/>
            <person name="Atanasova L."/>
            <person name="Karlsson M."/>
            <person name="Huettel B."/>
            <person name="Barry K.W."/>
            <person name="Haridas S."/>
            <person name="Chen C."/>
            <person name="Bauer D."/>
            <person name="Andreopoulos W."/>
            <person name="Pangilinan J."/>
            <person name="LaButti K."/>
            <person name="Riley R."/>
            <person name="Lipzen A."/>
            <person name="Clum A."/>
            <person name="Drula E."/>
            <person name="Henrissat B."/>
            <person name="Kohler A."/>
            <person name="Grigoriev I.V."/>
            <person name="Martin F.M."/>
            <person name="Hacquard S."/>
        </authorList>
    </citation>
    <scope>NUCLEOTIDE SEQUENCE</scope>
    <source>
        <strain evidence="2">MPI-CAGE-AT-0021</strain>
    </source>
</reference>
<gene>
    <name evidence="2" type="ORF">B0J13DRAFT_659453</name>
</gene>
<feature type="region of interest" description="Disordered" evidence="1">
    <location>
        <begin position="107"/>
        <end position="140"/>
    </location>
</feature>
<accession>A0A9P9I9W4</accession>
<evidence type="ECO:0000313" key="2">
    <source>
        <dbReference type="EMBL" id="KAH7111904.1"/>
    </source>
</evidence>
<sequence>MPCKVCAYMTTCRLSGLKRVGKDESSGAWGEVPFESDWTPGRQWVQVLRRPGKLAVVCLDGYLSKDFDQDDEGSCHRRAAVQHLALISCLVDNVQLLRRSAEDAKRDAKQWASSSGDGDPTGAHVEEAGAGQEDEEAASAYQSGNVGKATRLIDVVRSAIGANQITAGSRELTAMMQQLCRFQQSALCSTAELQATITPERGERRINMPGRIFSGAAVPPQDQVKAIKSQQICASKERVKMIQGIQNMAVAHGTDRSAAARSVLTGFGDGDIQMTVADLEDMVDDAEPRVEVQFGPSTSFLEAGKGLVAGLTLTPKRWNWLVAKHRESHLG</sequence>
<proteinExistence type="predicted"/>
<keyword evidence="3" id="KW-1185">Reference proteome</keyword>
<evidence type="ECO:0000313" key="3">
    <source>
        <dbReference type="Proteomes" id="UP000717696"/>
    </source>
</evidence>
<name>A0A9P9I9W4_9HYPO</name>
<dbReference type="EMBL" id="JAGMUU010000053">
    <property type="protein sequence ID" value="KAH7111904.1"/>
    <property type="molecule type" value="Genomic_DNA"/>
</dbReference>
<dbReference type="OrthoDB" id="5103340at2759"/>
<organism evidence="2 3">
    <name type="scientific">Dactylonectria estremocensis</name>
    <dbReference type="NCBI Taxonomy" id="1079267"/>
    <lineage>
        <taxon>Eukaryota</taxon>
        <taxon>Fungi</taxon>
        <taxon>Dikarya</taxon>
        <taxon>Ascomycota</taxon>
        <taxon>Pezizomycotina</taxon>
        <taxon>Sordariomycetes</taxon>
        <taxon>Hypocreomycetidae</taxon>
        <taxon>Hypocreales</taxon>
        <taxon>Nectriaceae</taxon>
        <taxon>Dactylonectria</taxon>
    </lineage>
</organism>